<evidence type="ECO:0000313" key="2">
    <source>
        <dbReference type="Proteomes" id="UP001165565"/>
    </source>
</evidence>
<keyword evidence="2" id="KW-1185">Reference proteome</keyword>
<organism evidence="1 2">
    <name type="scientific">Sphingomonas lycopersici</name>
    <dbReference type="NCBI Taxonomy" id="2951807"/>
    <lineage>
        <taxon>Bacteria</taxon>
        <taxon>Pseudomonadati</taxon>
        <taxon>Pseudomonadota</taxon>
        <taxon>Alphaproteobacteria</taxon>
        <taxon>Sphingomonadales</taxon>
        <taxon>Sphingomonadaceae</taxon>
        <taxon>Sphingomonas</taxon>
    </lineage>
</organism>
<accession>A0AA42CR82</accession>
<name>A0AA42CR82_9SPHN</name>
<dbReference type="EMBL" id="JANFAV010000009">
    <property type="protein sequence ID" value="MCW6535802.1"/>
    <property type="molecule type" value="Genomic_DNA"/>
</dbReference>
<dbReference type="Proteomes" id="UP001165565">
    <property type="component" value="Unassembled WGS sequence"/>
</dbReference>
<protein>
    <submittedName>
        <fullName evidence="1">Uncharacterized protein</fullName>
    </submittedName>
</protein>
<dbReference type="AlphaFoldDB" id="A0AA42CR82"/>
<proteinExistence type="predicted"/>
<gene>
    <name evidence="1" type="ORF">NEE01_13545</name>
</gene>
<comment type="caution">
    <text evidence="1">The sequence shown here is derived from an EMBL/GenBank/DDBJ whole genome shotgun (WGS) entry which is preliminary data.</text>
</comment>
<evidence type="ECO:0000313" key="1">
    <source>
        <dbReference type="EMBL" id="MCW6535802.1"/>
    </source>
</evidence>
<sequence length="102" mass="10501">MILALAAAIALQAAATPTDDIVVIGQRLAGLSASVTRDAAGRYHCALDGSSGNGKLDAALCRVATDCVRKGATEQGAVSACVDRRKPRLLADLRAELAKVRQ</sequence>
<reference evidence="1" key="1">
    <citation type="submission" date="2022-06" db="EMBL/GenBank/DDBJ databases">
        <title>Sphingomonas sp. nov. isolated from rhizosphere soil of tomato.</title>
        <authorList>
            <person name="Dong H."/>
            <person name="Gao R."/>
        </authorList>
    </citation>
    <scope>NUCLEOTIDE SEQUENCE</scope>
    <source>
        <strain evidence="1">MMSM24</strain>
    </source>
</reference>
<dbReference type="RefSeq" id="WP_179513432.1">
    <property type="nucleotide sequence ID" value="NZ_JANFAU010000010.1"/>
</dbReference>